<keyword evidence="3" id="KW-1185">Reference proteome</keyword>
<dbReference type="Pfam" id="PF11951">
    <property type="entry name" value="Fungal_trans_2"/>
    <property type="match status" value="1"/>
</dbReference>
<protein>
    <submittedName>
        <fullName evidence="2">Uncharacterized protein</fullName>
    </submittedName>
</protein>
<accession>A0A559M9B9</accession>
<name>A0A559M9B9_9HELO</name>
<reference evidence="2 3" key="1">
    <citation type="submission" date="2018-05" db="EMBL/GenBank/DDBJ databases">
        <title>Genome sequencing and assembly of the regulated plant pathogen Lachnellula willkommii and related sister species for the development of diagnostic species identification markers.</title>
        <authorList>
            <person name="Giroux E."/>
            <person name="Bilodeau G."/>
        </authorList>
    </citation>
    <scope>NUCLEOTIDE SEQUENCE [LARGE SCALE GENOMIC DNA]</scope>
    <source>
        <strain evidence="2 3">CBS 172.35</strain>
    </source>
</reference>
<dbReference type="EMBL" id="QGML01001198">
    <property type="protein sequence ID" value="TVY89552.1"/>
    <property type="molecule type" value="Genomic_DNA"/>
</dbReference>
<feature type="region of interest" description="Disordered" evidence="1">
    <location>
        <begin position="1"/>
        <end position="59"/>
    </location>
</feature>
<evidence type="ECO:0000256" key="1">
    <source>
        <dbReference type="SAM" id="MobiDB-lite"/>
    </source>
</evidence>
<gene>
    <name evidence="2" type="ORF">LAWI1_G003744</name>
</gene>
<dbReference type="PANTHER" id="PTHR37540">
    <property type="entry name" value="TRANSCRIPTION FACTOR (ACR-2), PUTATIVE-RELATED-RELATED"/>
    <property type="match status" value="1"/>
</dbReference>
<sequence length="451" mass="51108">MPWSKADVGSQRQRQFKASVPGALRRRKPRRKPKAGSKEDEDPIANLPRHPAAKAVAPYSPRSELEDSYLRFLIYHSSDVTVVCVRTLTCVGPRFEWYPLAVRDDAFFHSLMSSTSSHASYLQQHEVPRDYFYHRGVAIRLLNARLERGDHDLGTINTVCVFAQQEAFGNRPKTAKTHMTGLLQLVKASGGMEGLSSDPKTLRHMYFTDLAGAITLSAKPILEPSINISDFETYFGEPSADTVSYVQTFRTRLYNFTTSHLSNVAATALWGLRNITKLRDDFHEGTASPDTELSTDIQFTDRVEVLERLVHQLWYVEDGQDEQHAIFRTFGWTCLIYIYTILRELPKELAINTMLAGRIKSALESRMELNVLLATFKDLFLWEMFVCGRVADGRDRTFFASKATKILITRKLEHQEGILGAAEAFLWPERHVFGSPSSAALSGHDHEMTDE</sequence>
<comment type="caution">
    <text evidence="2">The sequence shown here is derived from an EMBL/GenBank/DDBJ whole genome shotgun (WGS) entry which is preliminary data.</text>
</comment>
<organism evidence="2 3">
    <name type="scientific">Lachnellula willkommii</name>
    <dbReference type="NCBI Taxonomy" id="215461"/>
    <lineage>
        <taxon>Eukaryota</taxon>
        <taxon>Fungi</taxon>
        <taxon>Dikarya</taxon>
        <taxon>Ascomycota</taxon>
        <taxon>Pezizomycotina</taxon>
        <taxon>Leotiomycetes</taxon>
        <taxon>Helotiales</taxon>
        <taxon>Lachnaceae</taxon>
        <taxon>Lachnellula</taxon>
    </lineage>
</organism>
<evidence type="ECO:0000313" key="3">
    <source>
        <dbReference type="Proteomes" id="UP000315522"/>
    </source>
</evidence>
<dbReference type="Proteomes" id="UP000315522">
    <property type="component" value="Unassembled WGS sequence"/>
</dbReference>
<proteinExistence type="predicted"/>
<dbReference type="InterPro" id="IPR021858">
    <property type="entry name" value="Fun_TF"/>
</dbReference>
<evidence type="ECO:0000313" key="2">
    <source>
        <dbReference type="EMBL" id="TVY89552.1"/>
    </source>
</evidence>
<feature type="compositionally biased region" description="Basic residues" evidence="1">
    <location>
        <begin position="24"/>
        <end position="35"/>
    </location>
</feature>
<dbReference type="AlphaFoldDB" id="A0A559M9B9"/>
<dbReference type="PANTHER" id="PTHR37540:SF5">
    <property type="entry name" value="TRANSCRIPTION FACTOR DOMAIN-CONTAINING PROTEIN"/>
    <property type="match status" value="1"/>
</dbReference>